<keyword evidence="2 6" id="KW-0812">Transmembrane</keyword>
<feature type="compositionally biased region" description="Low complexity" evidence="5">
    <location>
        <begin position="237"/>
        <end position="250"/>
    </location>
</feature>
<dbReference type="Proteomes" id="UP000807115">
    <property type="component" value="Chromosome 3"/>
</dbReference>
<dbReference type="AlphaFoldDB" id="A0A921URJ6"/>
<reference evidence="8" key="1">
    <citation type="journal article" date="2019" name="BMC Genomics">
        <title>A new reference genome for Sorghum bicolor reveals high levels of sequence similarity between sweet and grain genotypes: implications for the genetics of sugar metabolism.</title>
        <authorList>
            <person name="Cooper E.A."/>
            <person name="Brenton Z.W."/>
            <person name="Flinn B.S."/>
            <person name="Jenkins J."/>
            <person name="Shu S."/>
            <person name="Flowers D."/>
            <person name="Luo F."/>
            <person name="Wang Y."/>
            <person name="Xia P."/>
            <person name="Barry K."/>
            <person name="Daum C."/>
            <person name="Lipzen A."/>
            <person name="Yoshinaga Y."/>
            <person name="Schmutz J."/>
            <person name="Saski C."/>
            <person name="Vermerris W."/>
            <person name="Kresovich S."/>
        </authorList>
    </citation>
    <scope>NUCLEOTIDE SEQUENCE</scope>
</reference>
<evidence type="ECO:0000256" key="3">
    <source>
        <dbReference type="ARBA" id="ARBA00022989"/>
    </source>
</evidence>
<dbReference type="EMBL" id="CM027682">
    <property type="protein sequence ID" value="KAG0540655.1"/>
    <property type="molecule type" value="Genomic_DNA"/>
</dbReference>
<comment type="subcellular location">
    <subcellularLocation>
        <location evidence="1">Membrane</location>
        <topology evidence="1">Single-pass membrane protein</topology>
    </subcellularLocation>
</comment>
<feature type="compositionally biased region" description="Gly residues" evidence="5">
    <location>
        <begin position="10"/>
        <end position="21"/>
    </location>
</feature>
<evidence type="ECO:0000313" key="8">
    <source>
        <dbReference type="EMBL" id="KAG0540655.1"/>
    </source>
</evidence>
<comment type="caution">
    <text evidence="8">The sequence shown here is derived from an EMBL/GenBank/DDBJ whole genome shotgun (WGS) entry which is preliminary data.</text>
</comment>
<evidence type="ECO:0000256" key="5">
    <source>
        <dbReference type="SAM" id="MobiDB-lite"/>
    </source>
</evidence>
<evidence type="ECO:0000256" key="6">
    <source>
        <dbReference type="SAM" id="Phobius"/>
    </source>
</evidence>
<feature type="compositionally biased region" description="Low complexity" evidence="5">
    <location>
        <begin position="112"/>
        <end position="145"/>
    </location>
</feature>
<sequence length="482" mass="51727">MSKQPVTPQAGGGEPSIGARGGDAAPPHPGPGRIRFVTEQSDGAGDTATARPQVRTERPGPSYKPVSRWRQEAAADEQAQVYGHYPLGGGREEPPAPKPTRRWGSRAGLGGAATSQAASHPAAAGGALPPRSSSLPSSGTAASPTGDIPDSSEEPPAPLLPRRGGLKTNKTIERVSTLQNEAAPSSERAPPAPLVPRRGGLKPNKTIERVSTLEPMPGGIGNPAPPLQAHGGVPQHPQQQKPGPRQDQQPEGAANAGGDYVPPKQSPSGTKNRAMLLTDRRRKEKNARKPLAFCFTLCCILFWLLVVCIGLAILVVYLLYHPKAPRIHVSTATLNAGYIDELPPPHMGKALNSDLYVLAAIYNPNTKVDVVLRYMQLDLYFQGRLIGTQAVWPPLYQKPGDSALRSVHLVVSEVVMTQEDAEVWKNVTTSGGLVEMHLQGKFYVQLNFGRWLPFRYTVRPICALWLDPPPAGALRRARCANR</sequence>
<evidence type="ECO:0000256" key="4">
    <source>
        <dbReference type="ARBA" id="ARBA00023136"/>
    </source>
</evidence>
<organism evidence="8 9">
    <name type="scientific">Sorghum bicolor</name>
    <name type="common">Sorghum</name>
    <name type="synonym">Sorghum vulgare</name>
    <dbReference type="NCBI Taxonomy" id="4558"/>
    <lineage>
        <taxon>Eukaryota</taxon>
        <taxon>Viridiplantae</taxon>
        <taxon>Streptophyta</taxon>
        <taxon>Embryophyta</taxon>
        <taxon>Tracheophyta</taxon>
        <taxon>Spermatophyta</taxon>
        <taxon>Magnoliopsida</taxon>
        <taxon>Liliopsida</taxon>
        <taxon>Poales</taxon>
        <taxon>Poaceae</taxon>
        <taxon>PACMAD clade</taxon>
        <taxon>Panicoideae</taxon>
        <taxon>Andropogonodae</taxon>
        <taxon>Andropogoneae</taxon>
        <taxon>Sorghinae</taxon>
        <taxon>Sorghum</taxon>
    </lineage>
</organism>
<dbReference type="GO" id="GO:0016020">
    <property type="term" value="C:membrane"/>
    <property type="evidence" value="ECO:0007669"/>
    <property type="project" value="UniProtKB-SubCell"/>
</dbReference>
<feature type="domain" description="Late embryogenesis abundant protein LEA-2 subgroup" evidence="7">
    <location>
        <begin position="360"/>
        <end position="454"/>
    </location>
</feature>
<keyword evidence="3 6" id="KW-1133">Transmembrane helix</keyword>
<dbReference type="PANTHER" id="PTHR31234:SF42">
    <property type="entry name" value="LATE EMBRYOGENESIS ABUNDANT (LEA) HYDROXYPROLINE-RICH GLYCOPROTEIN FAMILY"/>
    <property type="match status" value="1"/>
</dbReference>
<proteinExistence type="predicted"/>
<evidence type="ECO:0000256" key="2">
    <source>
        <dbReference type="ARBA" id="ARBA00022692"/>
    </source>
</evidence>
<evidence type="ECO:0000256" key="1">
    <source>
        <dbReference type="ARBA" id="ARBA00004167"/>
    </source>
</evidence>
<evidence type="ECO:0000313" key="9">
    <source>
        <dbReference type="Proteomes" id="UP000807115"/>
    </source>
</evidence>
<dbReference type="Pfam" id="PF03168">
    <property type="entry name" value="LEA_2"/>
    <property type="match status" value="1"/>
</dbReference>
<gene>
    <name evidence="8" type="ORF">BDA96_03G427600</name>
</gene>
<keyword evidence="4 6" id="KW-0472">Membrane</keyword>
<feature type="transmembrane region" description="Helical" evidence="6">
    <location>
        <begin position="291"/>
        <end position="320"/>
    </location>
</feature>
<dbReference type="InterPro" id="IPR044839">
    <property type="entry name" value="NDR1-like"/>
</dbReference>
<evidence type="ECO:0000259" key="7">
    <source>
        <dbReference type="Pfam" id="PF03168"/>
    </source>
</evidence>
<protein>
    <recommendedName>
        <fullName evidence="7">Late embryogenesis abundant protein LEA-2 subgroup domain-containing protein</fullName>
    </recommendedName>
</protein>
<feature type="region of interest" description="Disordered" evidence="5">
    <location>
        <begin position="1"/>
        <end position="276"/>
    </location>
</feature>
<name>A0A921URJ6_SORBI</name>
<reference evidence="8" key="2">
    <citation type="submission" date="2020-10" db="EMBL/GenBank/DDBJ databases">
        <authorList>
            <person name="Cooper E.A."/>
            <person name="Brenton Z.W."/>
            <person name="Flinn B.S."/>
            <person name="Jenkins J."/>
            <person name="Shu S."/>
            <person name="Flowers D."/>
            <person name="Luo F."/>
            <person name="Wang Y."/>
            <person name="Xia P."/>
            <person name="Barry K."/>
            <person name="Daum C."/>
            <person name="Lipzen A."/>
            <person name="Yoshinaga Y."/>
            <person name="Schmutz J."/>
            <person name="Saski C."/>
            <person name="Vermerris W."/>
            <person name="Kresovich S."/>
        </authorList>
    </citation>
    <scope>NUCLEOTIDE SEQUENCE</scope>
</reference>
<dbReference type="GO" id="GO:0098542">
    <property type="term" value="P:defense response to other organism"/>
    <property type="evidence" value="ECO:0007669"/>
    <property type="project" value="InterPro"/>
</dbReference>
<accession>A0A921URJ6</accession>
<dbReference type="PANTHER" id="PTHR31234">
    <property type="entry name" value="LATE EMBRYOGENESIS ABUNDANT (LEA) HYDROXYPROLINE-RICH GLYCOPROTEIN FAMILY"/>
    <property type="match status" value="1"/>
</dbReference>
<dbReference type="InterPro" id="IPR004864">
    <property type="entry name" value="LEA_2"/>
</dbReference>